<reference evidence="1" key="1">
    <citation type="journal article" date="2021" name="Front. Microbiol.">
        <title>Comprehensive Comparative Genomics and Phenotyping of Methylobacterium Species.</title>
        <authorList>
            <person name="Alessa O."/>
            <person name="Ogura Y."/>
            <person name="Fujitani Y."/>
            <person name="Takami H."/>
            <person name="Hayashi T."/>
            <person name="Sahin N."/>
            <person name="Tani A."/>
        </authorList>
    </citation>
    <scope>NUCLEOTIDE SEQUENCE</scope>
    <source>
        <strain evidence="1">DSM 19015</strain>
    </source>
</reference>
<keyword evidence="2" id="KW-1185">Reference proteome</keyword>
<dbReference type="RefSeq" id="WP_238244834.1">
    <property type="nucleotide sequence ID" value="NZ_BPQP01000044.1"/>
</dbReference>
<sequence length="86" mass="8953">MLALTATSLGTDPRPITLAEAWQPRPTAPALFRSLMPALDLAFGLEHGPDFPEEVAALVARLRVGPLGQPQGLECGTLSCAAGCEV</sequence>
<comment type="caution">
    <text evidence="1">The sequence shown here is derived from an EMBL/GenBank/DDBJ whole genome shotgun (WGS) entry which is preliminary data.</text>
</comment>
<name>A0ABQ4RZT9_9HYPH</name>
<organism evidence="1 2">
    <name type="scientific">Methylobacterium iners</name>
    <dbReference type="NCBI Taxonomy" id="418707"/>
    <lineage>
        <taxon>Bacteria</taxon>
        <taxon>Pseudomonadati</taxon>
        <taxon>Pseudomonadota</taxon>
        <taxon>Alphaproteobacteria</taxon>
        <taxon>Hyphomicrobiales</taxon>
        <taxon>Methylobacteriaceae</taxon>
        <taxon>Methylobacterium</taxon>
    </lineage>
</organism>
<dbReference type="EMBL" id="BPQP01000044">
    <property type="protein sequence ID" value="GJD95692.1"/>
    <property type="molecule type" value="Genomic_DNA"/>
</dbReference>
<proteinExistence type="predicted"/>
<evidence type="ECO:0000313" key="2">
    <source>
        <dbReference type="Proteomes" id="UP001055125"/>
    </source>
</evidence>
<accession>A0ABQ4RZT9</accession>
<gene>
    <name evidence="1" type="ORF">OCOJLMKI_2906</name>
</gene>
<protein>
    <submittedName>
        <fullName evidence="1">Uncharacterized protein</fullName>
    </submittedName>
</protein>
<dbReference type="Proteomes" id="UP001055125">
    <property type="component" value="Unassembled WGS sequence"/>
</dbReference>
<reference evidence="1" key="2">
    <citation type="submission" date="2021-08" db="EMBL/GenBank/DDBJ databases">
        <authorList>
            <person name="Tani A."/>
            <person name="Ola A."/>
            <person name="Ogura Y."/>
            <person name="Katsura K."/>
            <person name="Hayashi T."/>
        </authorList>
    </citation>
    <scope>NUCLEOTIDE SEQUENCE</scope>
    <source>
        <strain evidence="1">DSM 19015</strain>
    </source>
</reference>
<evidence type="ECO:0000313" key="1">
    <source>
        <dbReference type="EMBL" id="GJD95692.1"/>
    </source>
</evidence>